<dbReference type="PROSITE" id="PS00198">
    <property type="entry name" value="4FE4S_FER_1"/>
    <property type="match status" value="1"/>
</dbReference>
<comment type="catalytic activity">
    <reaction evidence="6">
        <text>glycolate + A = glyoxylate + AH2</text>
        <dbReference type="Rhea" id="RHEA:21264"/>
        <dbReference type="ChEBI" id="CHEBI:13193"/>
        <dbReference type="ChEBI" id="CHEBI:17499"/>
        <dbReference type="ChEBI" id="CHEBI:29805"/>
        <dbReference type="ChEBI" id="CHEBI:36655"/>
        <dbReference type="EC" id="1.1.99.14"/>
    </reaction>
</comment>
<dbReference type="Pfam" id="PF02754">
    <property type="entry name" value="CCG"/>
    <property type="match status" value="2"/>
</dbReference>
<evidence type="ECO:0000313" key="9">
    <source>
        <dbReference type="Proteomes" id="UP001499852"/>
    </source>
</evidence>
<keyword evidence="4 6" id="KW-0408">Iron</keyword>
<evidence type="ECO:0000256" key="5">
    <source>
        <dbReference type="ARBA" id="ARBA00023014"/>
    </source>
</evidence>
<keyword evidence="6" id="KW-0249">Electron transport</keyword>
<evidence type="ECO:0000259" key="7">
    <source>
        <dbReference type="PROSITE" id="PS51379"/>
    </source>
</evidence>
<evidence type="ECO:0000256" key="6">
    <source>
        <dbReference type="PIRNR" id="PIRNR000139"/>
    </source>
</evidence>
<keyword evidence="3" id="KW-0677">Repeat</keyword>
<gene>
    <name evidence="8" type="ORF">GCM10023213_22010</name>
</gene>
<comment type="caution">
    <text evidence="8">The sequence shown here is derived from an EMBL/GenBank/DDBJ whole genome shotgun (WGS) entry which is preliminary data.</text>
</comment>
<dbReference type="Proteomes" id="UP001499852">
    <property type="component" value="Unassembled WGS sequence"/>
</dbReference>
<keyword evidence="6" id="KW-0813">Transport</keyword>
<feature type="domain" description="4Fe-4S ferredoxin-type" evidence="7">
    <location>
        <begin position="56"/>
        <end position="86"/>
    </location>
</feature>
<dbReference type="InterPro" id="IPR017896">
    <property type="entry name" value="4Fe4S_Fe-S-bd"/>
</dbReference>
<protein>
    <recommendedName>
        <fullName evidence="6">Glycolate oxidase iron-sulfur subunit</fullName>
        <ecNumber evidence="6">1.1.99.14</ecNumber>
    </recommendedName>
</protein>
<dbReference type="RefSeq" id="WP_345736428.1">
    <property type="nucleotide sequence ID" value="NZ_BAABIA010000004.1"/>
</dbReference>
<feature type="domain" description="4Fe-4S ferredoxin-type" evidence="7">
    <location>
        <begin position="5"/>
        <end position="35"/>
    </location>
</feature>
<dbReference type="PIRSF" id="PIRSF000139">
    <property type="entry name" value="Glc_ox_4Fe-4S"/>
    <property type="match status" value="1"/>
</dbReference>
<comment type="catalytic activity">
    <reaction evidence="6">
        <text>(R)-lactate + A = pyruvate + AH2</text>
        <dbReference type="Rhea" id="RHEA:15089"/>
        <dbReference type="ChEBI" id="CHEBI:13193"/>
        <dbReference type="ChEBI" id="CHEBI:15361"/>
        <dbReference type="ChEBI" id="CHEBI:16004"/>
        <dbReference type="ChEBI" id="CHEBI:17499"/>
    </reaction>
</comment>
<organism evidence="8 9">
    <name type="scientific">Prosthecobacter algae</name>
    <dbReference type="NCBI Taxonomy" id="1144682"/>
    <lineage>
        <taxon>Bacteria</taxon>
        <taxon>Pseudomonadati</taxon>
        <taxon>Verrucomicrobiota</taxon>
        <taxon>Verrucomicrobiia</taxon>
        <taxon>Verrucomicrobiales</taxon>
        <taxon>Verrucomicrobiaceae</taxon>
        <taxon>Prosthecobacter</taxon>
    </lineage>
</organism>
<keyword evidence="2 6" id="KW-0479">Metal-binding</keyword>
<evidence type="ECO:0000256" key="2">
    <source>
        <dbReference type="ARBA" id="ARBA00022723"/>
    </source>
</evidence>
<dbReference type="SUPFAM" id="SSF46548">
    <property type="entry name" value="alpha-helical ferredoxin"/>
    <property type="match status" value="1"/>
</dbReference>
<dbReference type="Gene3D" id="1.10.1060.10">
    <property type="entry name" value="Alpha-helical ferredoxin"/>
    <property type="match status" value="1"/>
</dbReference>
<reference evidence="9" key="1">
    <citation type="journal article" date="2019" name="Int. J. Syst. Evol. Microbiol.">
        <title>The Global Catalogue of Microorganisms (GCM) 10K type strain sequencing project: providing services to taxonomists for standard genome sequencing and annotation.</title>
        <authorList>
            <consortium name="The Broad Institute Genomics Platform"/>
            <consortium name="The Broad Institute Genome Sequencing Center for Infectious Disease"/>
            <person name="Wu L."/>
            <person name="Ma J."/>
        </authorList>
    </citation>
    <scope>NUCLEOTIDE SEQUENCE [LARGE SCALE GENOMIC DNA]</scope>
    <source>
        <strain evidence="9">JCM 18053</strain>
    </source>
</reference>
<accession>A0ABP9P654</accession>
<dbReference type="PANTHER" id="PTHR32479">
    <property type="entry name" value="GLYCOLATE OXIDASE IRON-SULFUR SUBUNIT"/>
    <property type="match status" value="1"/>
</dbReference>
<evidence type="ECO:0000256" key="4">
    <source>
        <dbReference type="ARBA" id="ARBA00023004"/>
    </source>
</evidence>
<proteinExistence type="predicted"/>
<sequence length="434" mass="47847">MNLLQSLDYSVLQQCMHCGMCLPTCPTYMETKKERNSPRGRISLMRSVADGELQITQAFSDEMYYCLGCLACQTACPAGVKYAELFETARAEVERAGVSQSAERDFWRWLTLNVLFMHPRLLRLAGWGLRLWQKSGMDVRLRRVKFFGLLPNKLRDLEPQTPQVAAAFSDALIAPIETPDAKKYRVGLLTGCIQDLAFSNINRDTADVLLANGCEVVTPRAQSCCGSLHAHNGAVELAKELARRQIDSFDLESLDAIITNAGGCGSHLKTYGHLLHDDPFYAERAHLWDRKVKDIHEWLVQVGIRKPEHGAGVTEVTYHESCHLCHGQKVVSQPRQVLQAIPGLVLKELPESNWCCGSAGIYNITQPEQSAKLLKRKVGNIAQTGCTVVTTSNPGCHLQLANGLGANAEVTQPVTLLAKAYRDEAAACQGGCKV</sequence>
<keyword evidence="5 6" id="KW-0411">Iron-sulfur</keyword>
<dbReference type="InterPro" id="IPR012257">
    <property type="entry name" value="Glc_ox_4Fe-4S"/>
</dbReference>
<dbReference type="InterPro" id="IPR009051">
    <property type="entry name" value="Helical_ferredxn"/>
</dbReference>
<evidence type="ECO:0000256" key="1">
    <source>
        <dbReference type="ARBA" id="ARBA00022485"/>
    </source>
</evidence>
<dbReference type="EMBL" id="BAABIA010000004">
    <property type="protein sequence ID" value="GAA5140094.1"/>
    <property type="molecule type" value="Genomic_DNA"/>
</dbReference>
<dbReference type="PANTHER" id="PTHR32479:SF17">
    <property type="entry name" value="GLYCOLATE OXIDASE IRON-SULFUR SUBUNIT"/>
    <property type="match status" value="1"/>
</dbReference>
<dbReference type="EC" id="1.1.99.14" evidence="6"/>
<evidence type="ECO:0000256" key="3">
    <source>
        <dbReference type="ARBA" id="ARBA00022737"/>
    </source>
</evidence>
<dbReference type="InterPro" id="IPR004017">
    <property type="entry name" value="Cys_rich_dom"/>
</dbReference>
<dbReference type="PROSITE" id="PS51379">
    <property type="entry name" value="4FE4S_FER_2"/>
    <property type="match status" value="2"/>
</dbReference>
<keyword evidence="1 6" id="KW-0004">4Fe-4S</keyword>
<keyword evidence="9" id="KW-1185">Reference proteome</keyword>
<dbReference type="InterPro" id="IPR017900">
    <property type="entry name" value="4Fe4S_Fe_S_CS"/>
</dbReference>
<comment type="cofactor">
    <cofactor evidence="6">
        <name>[4Fe-4S] cluster</name>
        <dbReference type="ChEBI" id="CHEBI:49883"/>
    </cofactor>
    <text evidence="6">Binds 2 [4Fe-4S] clusters.</text>
</comment>
<dbReference type="Pfam" id="PF13183">
    <property type="entry name" value="Fer4_8"/>
    <property type="match status" value="1"/>
</dbReference>
<name>A0ABP9P654_9BACT</name>
<comment type="function">
    <text evidence="6">Component of a complex that catalyzes the oxidation of glycolate to glyoxylate.</text>
</comment>
<evidence type="ECO:0000313" key="8">
    <source>
        <dbReference type="EMBL" id="GAA5140094.1"/>
    </source>
</evidence>